<keyword evidence="2" id="KW-0812">Transmembrane</keyword>
<dbReference type="EMBL" id="ML120428">
    <property type="protein sequence ID" value="RPA95279.1"/>
    <property type="molecule type" value="Genomic_DNA"/>
</dbReference>
<name>A0A3N4JAH1_9PEZI</name>
<keyword evidence="2" id="KW-1133">Transmembrane helix</keyword>
<feature type="transmembrane region" description="Helical" evidence="2">
    <location>
        <begin position="107"/>
        <end position="129"/>
    </location>
</feature>
<reference evidence="3 4" key="1">
    <citation type="journal article" date="2018" name="Nat. Ecol. Evol.">
        <title>Pezizomycetes genomes reveal the molecular basis of ectomycorrhizal truffle lifestyle.</title>
        <authorList>
            <person name="Murat C."/>
            <person name="Payen T."/>
            <person name="Noel B."/>
            <person name="Kuo A."/>
            <person name="Morin E."/>
            <person name="Chen J."/>
            <person name="Kohler A."/>
            <person name="Krizsan K."/>
            <person name="Balestrini R."/>
            <person name="Da Silva C."/>
            <person name="Montanini B."/>
            <person name="Hainaut M."/>
            <person name="Levati E."/>
            <person name="Barry K.W."/>
            <person name="Belfiori B."/>
            <person name="Cichocki N."/>
            <person name="Clum A."/>
            <person name="Dockter R.B."/>
            <person name="Fauchery L."/>
            <person name="Guy J."/>
            <person name="Iotti M."/>
            <person name="Le Tacon F."/>
            <person name="Lindquist E.A."/>
            <person name="Lipzen A."/>
            <person name="Malagnac F."/>
            <person name="Mello A."/>
            <person name="Molinier V."/>
            <person name="Miyauchi S."/>
            <person name="Poulain J."/>
            <person name="Riccioni C."/>
            <person name="Rubini A."/>
            <person name="Sitrit Y."/>
            <person name="Splivallo R."/>
            <person name="Traeger S."/>
            <person name="Wang M."/>
            <person name="Zifcakova L."/>
            <person name="Wipf D."/>
            <person name="Zambonelli A."/>
            <person name="Paolocci F."/>
            <person name="Nowrousian M."/>
            <person name="Ottonello S."/>
            <person name="Baldrian P."/>
            <person name="Spatafora J.W."/>
            <person name="Henrissat B."/>
            <person name="Nagy L.G."/>
            <person name="Aury J.M."/>
            <person name="Wincker P."/>
            <person name="Grigoriev I.V."/>
            <person name="Bonfante P."/>
            <person name="Martin F.M."/>
        </authorList>
    </citation>
    <scope>NUCLEOTIDE SEQUENCE [LARGE SCALE GENOMIC DNA]</scope>
    <source>
        <strain evidence="3 4">120613-1</strain>
    </source>
</reference>
<evidence type="ECO:0000313" key="4">
    <source>
        <dbReference type="Proteomes" id="UP000276215"/>
    </source>
</evidence>
<accession>A0A3N4JAH1</accession>
<evidence type="ECO:0000256" key="1">
    <source>
        <dbReference type="SAM" id="MobiDB-lite"/>
    </source>
</evidence>
<dbReference type="AlphaFoldDB" id="A0A3N4JAH1"/>
<gene>
    <name evidence="3" type="ORF">L873DRAFT_1335816</name>
</gene>
<protein>
    <submittedName>
        <fullName evidence="3">Uncharacterized protein</fullName>
    </submittedName>
</protein>
<organism evidence="3 4">
    <name type="scientific">Choiromyces venosus 120613-1</name>
    <dbReference type="NCBI Taxonomy" id="1336337"/>
    <lineage>
        <taxon>Eukaryota</taxon>
        <taxon>Fungi</taxon>
        <taxon>Dikarya</taxon>
        <taxon>Ascomycota</taxon>
        <taxon>Pezizomycotina</taxon>
        <taxon>Pezizomycetes</taxon>
        <taxon>Pezizales</taxon>
        <taxon>Tuberaceae</taxon>
        <taxon>Choiromyces</taxon>
    </lineage>
</organism>
<sequence>MTATFDHDYDFLLWTQLHPSCDRYYVSFAAMIRAFALATIYKRATESHQGRDRTDSRRESRRASPTVTERRPDEASRALKKYWKSSNRRQSRIENCNGTATTEDSRFLLLLLLLFFFSFFFFFSITEIVEEAEKYPLRGNLSFLCLLAVWFRIL</sequence>
<evidence type="ECO:0000256" key="2">
    <source>
        <dbReference type="SAM" id="Phobius"/>
    </source>
</evidence>
<feature type="transmembrane region" description="Helical" evidence="2">
    <location>
        <begin position="24"/>
        <end position="41"/>
    </location>
</feature>
<feature type="region of interest" description="Disordered" evidence="1">
    <location>
        <begin position="48"/>
        <end position="75"/>
    </location>
</feature>
<proteinExistence type="predicted"/>
<dbReference type="Proteomes" id="UP000276215">
    <property type="component" value="Unassembled WGS sequence"/>
</dbReference>
<keyword evidence="2" id="KW-0472">Membrane</keyword>
<evidence type="ECO:0000313" key="3">
    <source>
        <dbReference type="EMBL" id="RPA95279.1"/>
    </source>
</evidence>
<keyword evidence="4" id="KW-1185">Reference proteome</keyword>